<organism evidence="2 3">
    <name type="scientific">Ectocarpus siliculosus</name>
    <name type="common">Brown alga</name>
    <name type="synonym">Conferva siliculosa</name>
    <dbReference type="NCBI Taxonomy" id="2880"/>
    <lineage>
        <taxon>Eukaryota</taxon>
        <taxon>Sar</taxon>
        <taxon>Stramenopiles</taxon>
        <taxon>Ochrophyta</taxon>
        <taxon>PX clade</taxon>
        <taxon>Phaeophyceae</taxon>
        <taxon>Ectocarpales</taxon>
        <taxon>Ectocarpaceae</taxon>
        <taxon>Ectocarpus</taxon>
    </lineage>
</organism>
<evidence type="ECO:0000313" key="3">
    <source>
        <dbReference type="Proteomes" id="UP000002630"/>
    </source>
</evidence>
<dbReference type="InParanoid" id="D8LCJ7"/>
<dbReference type="OrthoDB" id="10387853at2759"/>
<feature type="region of interest" description="Disordered" evidence="1">
    <location>
        <begin position="191"/>
        <end position="226"/>
    </location>
</feature>
<reference evidence="2 3" key="1">
    <citation type="journal article" date="2010" name="Nature">
        <title>The Ectocarpus genome and the independent evolution of multicellularity in brown algae.</title>
        <authorList>
            <person name="Cock J.M."/>
            <person name="Sterck L."/>
            <person name="Rouze P."/>
            <person name="Scornet D."/>
            <person name="Allen A.E."/>
            <person name="Amoutzias G."/>
            <person name="Anthouard V."/>
            <person name="Artiguenave F."/>
            <person name="Aury J.M."/>
            <person name="Badger J.H."/>
            <person name="Beszteri B."/>
            <person name="Billiau K."/>
            <person name="Bonnet E."/>
            <person name="Bothwell J.H."/>
            <person name="Bowler C."/>
            <person name="Boyen C."/>
            <person name="Brownlee C."/>
            <person name="Carrano C.J."/>
            <person name="Charrier B."/>
            <person name="Cho G.Y."/>
            <person name="Coelho S.M."/>
            <person name="Collen J."/>
            <person name="Corre E."/>
            <person name="Da Silva C."/>
            <person name="Delage L."/>
            <person name="Delaroque N."/>
            <person name="Dittami S.M."/>
            <person name="Doulbeau S."/>
            <person name="Elias M."/>
            <person name="Farnham G."/>
            <person name="Gachon C.M."/>
            <person name="Gschloessl B."/>
            <person name="Heesch S."/>
            <person name="Jabbari K."/>
            <person name="Jubin C."/>
            <person name="Kawai H."/>
            <person name="Kimura K."/>
            <person name="Kloareg B."/>
            <person name="Kupper F.C."/>
            <person name="Lang D."/>
            <person name="Le Bail A."/>
            <person name="Leblanc C."/>
            <person name="Lerouge P."/>
            <person name="Lohr M."/>
            <person name="Lopez P.J."/>
            <person name="Martens C."/>
            <person name="Maumus F."/>
            <person name="Michel G."/>
            <person name="Miranda-Saavedra D."/>
            <person name="Morales J."/>
            <person name="Moreau H."/>
            <person name="Motomura T."/>
            <person name="Nagasato C."/>
            <person name="Napoli C.A."/>
            <person name="Nelson D.R."/>
            <person name="Nyvall-Collen P."/>
            <person name="Peters A.F."/>
            <person name="Pommier C."/>
            <person name="Potin P."/>
            <person name="Poulain J."/>
            <person name="Quesneville H."/>
            <person name="Read B."/>
            <person name="Rensing S.A."/>
            <person name="Ritter A."/>
            <person name="Rousvoal S."/>
            <person name="Samanta M."/>
            <person name="Samson G."/>
            <person name="Schroeder D.C."/>
            <person name="Segurens B."/>
            <person name="Strittmatter M."/>
            <person name="Tonon T."/>
            <person name="Tregear J.W."/>
            <person name="Valentin K."/>
            <person name="von Dassow P."/>
            <person name="Yamagishi T."/>
            <person name="Van de Peer Y."/>
            <person name="Wincker P."/>
        </authorList>
    </citation>
    <scope>NUCLEOTIDE SEQUENCE [LARGE SCALE GENOMIC DNA]</scope>
    <source>
        <strain evidence="3">Ec32 / CCAP1310/4</strain>
    </source>
</reference>
<keyword evidence="3" id="KW-1185">Reference proteome</keyword>
<feature type="region of interest" description="Disordered" evidence="1">
    <location>
        <begin position="63"/>
        <end position="101"/>
    </location>
</feature>
<dbReference type="EMBL" id="FN649734">
    <property type="protein sequence ID" value="CBN79510.1"/>
    <property type="molecule type" value="Genomic_DNA"/>
</dbReference>
<accession>D8LCJ7</accession>
<evidence type="ECO:0000256" key="1">
    <source>
        <dbReference type="SAM" id="MobiDB-lite"/>
    </source>
</evidence>
<name>D8LCJ7_ECTSI</name>
<dbReference type="EMBL" id="FN647789">
    <property type="protein sequence ID" value="CBN79510.1"/>
    <property type="molecule type" value="Genomic_DNA"/>
</dbReference>
<feature type="compositionally biased region" description="Basic and acidic residues" evidence="1">
    <location>
        <begin position="446"/>
        <end position="460"/>
    </location>
</feature>
<feature type="region of interest" description="Disordered" evidence="1">
    <location>
        <begin position="253"/>
        <end position="275"/>
    </location>
</feature>
<dbReference type="AlphaFoldDB" id="D8LCJ7"/>
<dbReference type="Proteomes" id="UP000002630">
    <property type="component" value="Linkage Group LG09"/>
</dbReference>
<proteinExistence type="predicted"/>
<feature type="region of interest" description="Disordered" evidence="1">
    <location>
        <begin position="313"/>
        <end position="464"/>
    </location>
</feature>
<protein>
    <submittedName>
        <fullName evidence="2">Uncharacterized protein</fullName>
    </submittedName>
</protein>
<sequence>MPSTTTTCAASGGAAAAAASARKQRCWQFHVSGVSISDTKAQQEAALATFTDTYTATTWLTVRPATPRGPVGRRKKYGTLDETDRKTTEKGDSESSSSGTRSVVVEVRFSGPQPADRPALLLRSLLKGESVAAHPVSLRRGRQTKSMKAAAAGDERSRIFANVNRSPGFLTRAEATRTAWCLLSSRSVMHRVSDPPRDEAGAGQGRAEEQGLLSDEDNDSDDGLGNPFKGHGILFQAFSRCMDLSRWAPANETNAGKGVAEEDRGSRGGPSALKSSAVNIDQGHAAGEAESGWNLKMGNDARDDLAGLWGGGGSNNLSPLIVAPPRSPFRRRASDTALDRVAGPALTKTAVSPLTVQAPPAARRTRSEDGLKDSTSESDLSLLLPNRNRPEQTHRAPWSGCDEDHDTAMKWEMGEGDVGSDASAAPRGCGNGLSDNSSSVAASARETGDREKGPSERRAESAANVIAVESLREEFDFDGRSYQPDNPPKDSPFASVFSVPCSDEAQYLAFTGLGHTGQPLRMLTARVQFSVNSERTAESVVGPLQAGGNGRVYGALRYPSMSELWPEICSTSAVRVVQVDTLVDIRSRQGDFLFLGNGPKVTYRQAQVHSSRKGASWGP</sequence>
<feature type="compositionally biased region" description="Basic and acidic residues" evidence="1">
    <location>
        <begin position="191"/>
        <end position="200"/>
    </location>
</feature>
<gene>
    <name evidence="2" type="ORF">Esi_0011_0023</name>
</gene>
<evidence type="ECO:0000313" key="2">
    <source>
        <dbReference type="EMBL" id="CBN79510.1"/>
    </source>
</evidence>
<feature type="compositionally biased region" description="Basic and acidic residues" evidence="1">
    <location>
        <begin position="78"/>
        <end position="93"/>
    </location>
</feature>
<feature type="compositionally biased region" description="Basic and acidic residues" evidence="1">
    <location>
        <begin position="365"/>
        <end position="375"/>
    </location>
</feature>